<reference evidence="2" key="1">
    <citation type="submission" date="2023-02" db="EMBL/GenBank/DDBJ databases">
        <title>Description of Roseinatronobacter alkalisoli sp. nov., an alkaliphilic bacerium isolated from soda soil.</title>
        <authorList>
            <person name="Wei W."/>
        </authorList>
    </citation>
    <scope>NUCLEOTIDE SEQUENCE</scope>
    <source>
        <strain evidence="2">HJB301</strain>
    </source>
</reference>
<protein>
    <submittedName>
        <fullName evidence="2">Biopolymer transporter ExbB</fullName>
    </submittedName>
</protein>
<feature type="transmembrane region" description="Helical" evidence="1">
    <location>
        <begin position="20"/>
        <end position="37"/>
    </location>
</feature>
<feature type="transmembrane region" description="Helical" evidence="1">
    <location>
        <begin position="139"/>
        <end position="164"/>
    </location>
</feature>
<gene>
    <name evidence="2" type="ORF">PUT78_11300</name>
</gene>
<organism evidence="2 3">
    <name type="scientific">Roseinatronobacter alkalisoli</name>
    <dbReference type="NCBI Taxonomy" id="3028235"/>
    <lineage>
        <taxon>Bacteria</taxon>
        <taxon>Pseudomonadati</taxon>
        <taxon>Pseudomonadota</taxon>
        <taxon>Alphaproteobacteria</taxon>
        <taxon>Rhodobacterales</taxon>
        <taxon>Paracoccaceae</taxon>
        <taxon>Roseinatronobacter</taxon>
    </lineage>
</organism>
<proteinExistence type="predicted"/>
<feature type="transmembrane region" description="Helical" evidence="1">
    <location>
        <begin position="43"/>
        <end position="67"/>
    </location>
</feature>
<keyword evidence="1" id="KW-1133">Transmembrane helix</keyword>
<dbReference type="RefSeq" id="WP_274352369.1">
    <property type="nucleotide sequence ID" value="NZ_JAQZSM010000009.1"/>
</dbReference>
<keyword evidence="1" id="KW-0472">Membrane</keyword>
<sequence>MARSQLGVQTQFSRPVRQIVMMLLVIILVALGTYFALPRVAGIFLANIWLNGFIFLVFVIGVLATFWQVIQLNRSIVWIEGFATGTPGHDATVPPALLLPLAALLRGRGQGSQISSSSASSILDSVGTRLDELRDITRYIINLLIFLGLLGTFYGLATTVPAVVDTIRSLAPEDNQTGIQVFDNLMSGLEAQLGGMGTAFSSSLLGLAGSLVVGMLELFAGHGQNRFYRQLEEWLSSITRLGMAGTDPEHGGGEMGAVVQVLDAMAEQMEAMHRQQVQADHERGQLDQALGYLVQAIDRLSEGGFGGDDVQASSAVLERIAAAQEELLGYYRQDAVEGGPHAEAEIRLRLRNIDGQLLRISEELSAGRLETTADLRSDLSNLTMAVRQLSRAGFGVRRDGGA</sequence>
<evidence type="ECO:0000313" key="3">
    <source>
        <dbReference type="Proteomes" id="UP001431784"/>
    </source>
</evidence>
<keyword evidence="3" id="KW-1185">Reference proteome</keyword>
<feature type="transmembrane region" description="Helical" evidence="1">
    <location>
        <begin position="199"/>
        <end position="220"/>
    </location>
</feature>
<accession>A0ABT5TAD2</accession>
<evidence type="ECO:0000256" key="1">
    <source>
        <dbReference type="SAM" id="Phobius"/>
    </source>
</evidence>
<dbReference type="EMBL" id="JAQZSM010000009">
    <property type="protein sequence ID" value="MDD7971690.1"/>
    <property type="molecule type" value="Genomic_DNA"/>
</dbReference>
<dbReference type="Proteomes" id="UP001431784">
    <property type="component" value="Unassembled WGS sequence"/>
</dbReference>
<comment type="caution">
    <text evidence="2">The sequence shown here is derived from an EMBL/GenBank/DDBJ whole genome shotgun (WGS) entry which is preliminary data.</text>
</comment>
<evidence type="ECO:0000313" key="2">
    <source>
        <dbReference type="EMBL" id="MDD7971690.1"/>
    </source>
</evidence>
<name>A0ABT5TAD2_9RHOB</name>
<keyword evidence="1" id="KW-0812">Transmembrane</keyword>